<keyword evidence="3" id="KW-1185">Reference proteome</keyword>
<comment type="caution">
    <text evidence="2">The sequence shown here is derived from an EMBL/GenBank/DDBJ whole genome shotgun (WGS) entry which is preliminary data.</text>
</comment>
<reference evidence="2" key="1">
    <citation type="journal article" date="2013" name="Genome Announc.">
        <title>Draft Genome Sequence of Loktanella cinnabarina LL-001T, Isolated from Deep-Sea Floor Sediment.</title>
        <authorList>
            <person name="Nishi S."/>
            <person name="Tsubouchi T."/>
            <person name="Takaki Y."/>
            <person name="Koyanagi R."/>
            <person name="Satoh N."/>
            <person name="Maruyama T."/>
            <person name="Hatada Y."/>
        </authorList>
    </citation>
    <scope>NUCLEOTIDE SEQUENCE [LARGE SCALE GENOMIC DNA]</scope>
    <source>
        <strain evidence="2">LL-001</strain>
    </source>
</reference>
<evidence type="ECO:0000313" key="2">
    <source>
        <dbReference type="EMBL" id="GAD57268.1"/>
    </source>
</evidence>
<dbReference type="EMBL" id="BATB01000074">
    <property type="protein sequence ID" value="GAD57268.1"/>
    <property type="molecule type" value="Genomic_DNA"/>
</dbReference>
<dbReference type="AlphaFoldDB" id="U3ARA8"/>
<feature type="region of interest" description="Disordered" evidence="1">
    <location>
        <begin position="1"/>
        <end position="42"/>
    </location>
</feature>
<accession>U3ARA8</accession>
<dbReference type="Proteomes" id="UP000016566">
    <property type="component" value="Unassembled WGS sequence"/>
</dbReference>
<organism evidence="2 3">
    <name type="scientific">Limimaricola cinnabarinus LL-001</name>
    <dbReference type="NCBI Taxonomy" id="1337093"/>
    <lineage>
        <taxon>Bacteria</taxon>
        <taxon>Pseudomonadati</taxon>
        <taxon>Pseudomonadota</taxon>
        <taxon>Alphaproteobacteria</taxon>
        <taxon>Rhodobacterales</taxon>
        <taxon>Paracoccaceae</taxon>
        <taxon>Limimaricola</taxon>
    </lineage>
</organism>
<evidence type="ECO:0000256" key="1">
    <source>
        <dbReference type="SAM" id="MobiDB-lite"/>
    </source>
</evidence>
<gene>
    <name evidence="2" type="ORF">MBELCI_3320</name>
</gene>
<name>U3ARA8_9RHOB</name>
<sequence length="42" mass="4277">MKARVFLNPTAAGGDRRAGGGMATQISTPEEFDMTHPATGGA</sequence>
<dbReference type="STRING" id="1337093.MBELCI_3320"/>
<proteinExistence type="predicted"/>
<protein>
    <submittedName>
        <fullName evidence="2">Uncharacterized protein</fullName>
    </submittedName>
</protein>
<evidence type="ECO:0000313" key="3">
    <source>
        <dbReference type="Proteomes" id="UP000016566"/>
    </source>
</evidence>